<accession>G0UAK2</accession>
<dbReference type="AlphaFoldDB" id="G0UAK2"/>
<gene>
    <name evidence="1" type="ORF">TVY486_1103190</name>
</gene>
<dbReference type="EMBL" id="HE573027">
    <property type="protein sequence ID" value="CCC52835.1"/>
    <property type="molecule type" value="Genomic_DNA"/>
</dbReference>
<protein>
    <submittedName>
        <fullName evidence="1">Uncharacterized protein</fullName>
    </submittedName>
</protein>
<organism evidence="1">
    <name type="scientific">Trypanosoma vivax (strain Y486)</name>
    <dbReference type="NCBI Taxonomy" id="1055687"/>
    <lineage>
        <taxon>Eukaryota</taxon>
        <taxon>Discoba</taxon>
        <taxon>Euglenozoa</taxon>
        <taxon>Kinetoplastea</taxon>
        <taxon>Metakinetoplastina</taxon>
        <taxon>Trypanosomatida</taxon>
        <taxon>Trypanosomatidae</taxon>
        <taxon>Trypanosoma</taxon>
        <taxon>Duttonella</taxon>
    </lineage>
</organism>
<sequence>MPSPSPLCFPSLSLPRVPVSFNTLKRFLSHHSNTNNCGSKPLVPLFLGLTRGEAPSPSVVEVSSKVLEVVVGTGGAFDDKKSEINEDDRGVGGRLFLERR</sequence>
<name>G0UAK2_TRYVY</name>
<evidence type="ECO:0000313" key="1">
    <source>
        <dbReference type="EMBL" id="CCC52835.1"/>
    </source>
</evidence>
<dbReference type="VEuPathDB" id="TriTrypDB:TvY486_1103190"/>
<proteinExistence type="predicted"/>
<reference evidence="1" key="1">
    <citation type="journal article" date="2012" name="Proc. Natl. Acad. Sci. U.S.A.">
        <title>Antigenic diversity is generated by distinct evolutionary mechanisms in African trypanosome species.</title>
        <authorList>
            <person name="Jackson A.P."/>
            <person name="Berry A."/>
            <person name="Aslett M."/>
            <person name="Allison H.C."/>
            <person name="Burton P."/>
            <person name="Vavrova-Anderson J."/>
            <person name="Brown R."/>
            <person name="Browne H."/>
            <person name="Corton N."/>
            <person name="Hauser H."/>
            <person name="Gamble J."/>
            <person name="Gilderthorp R."/>
            <person name="Marcello L."/>
            <person name="McQuillan J."/>
            <person name="Otto T.D."/>
            <person name="Quail M.A."/>
            <person name="Sanders M.J."/>
            <person name="van Tonder A."/>
            <person name="Ginger M.L."/>
            <person name="Field M.C."/>
            <person name="Barry J.D."/>
            <person name="Hertz-Fowler C."/>
            <person name="Berriman M."/>
        </authorList>
    </citation>
    <scope>NUCLEOTIDE SEQUENCE</scope>
    <source>
        <strain evidence="1">Y486</strain>
    </source>
</reference>